<evidence type="ECO:0000313" key="12">
    <source>
        <dbReference type="Proteomes" id="UP000533306"/>
    </source>
</evidence>
<dbReference type="Proteomes" id="UP000533306">
    <property type="component" value="Unassembled WGS sequence"/>
</dbReference>
<keyword evidence="6 10" id="KW-0812">Transmembrane</keyword>
<comment type="function">
    <text evidence="1 10">Controls the rotational direction of flagella during chemotaxis.</text>
</comment>
<evidence type="ECO:0000256" key="9">
    <source>
        <dbReference type="ARBA" id="ARBA00023136"/>
    </source>
</evidence>
<keyword evidence="7 10" id="KW-0283">Flagellar rotation</keyword>
<dbReference type="EMBL" id="JACHEU010000002">
    <property type="protein sequence ID" value="MBB6013595.1"/>
    <property type="molecule type" value="Genomic_DNA"/>
</dbReference>
<feature type="transmembrane region" description="Helical" evidence="10">
    <location>
        <begin position="17"/>
        <end position="42"/>
    </location>
</feature>
<evidence type="ECO:0000256" key="1">
    <source>
        <dbReference type="ARBA" id="ARBA00002254"/>
    </source>
</evidence>
<dbReference type="RefSeq" id="WP_246374728.1">
    <property type="nucleotide sequence ID" value="NZ_JACHEU010000002.1"/>
</dbReference>
<accession>A0A7W9S405</accession>
<reference evidence="11 12" key="1">
    <citation type="submission" date="2020-08" db="EMBL/GenBank/DDBJ databases">
        <title>Genomic Encyclopedia of Type Strains, Phase IV (KMG-IV): sequencing the most valuable type-strain genomes for metagenomic binning, comparative biology and taxonomic classification.</title>
        <authorList>
            <person name="Goeker M."/>
        </authorList>
    </citation>
    <scope>NUCLEOTIDE SEQUENCE [LARGE SCALE GENOMIC DNA]</scope>
    <source>
        <strain evidence="11 12">DSM 11099</strain>
    </source>
</reference>
<organism evidence="11 12">
    <name type="scientific">Aquamicrobium lusatiense</name>
    <dbReference type="NCBI Taxonomy" id="89772"/>
    <lineage>
        <taxon>Bacteria</taxon>
        <taxon>Pseudomonadati</taxon>
        <taxon>Pseudomonadota</taxon>
        <taxon>Alphaproteobacteria</taxon>
        <taxon>Hyphomicrobiales</taxon>
        <taxon>Phyllobacteriaceae</taxon>
        <taxon>Aquamicrobium</taxon>
    </lineage>
</organism>
<evidence type="ECO:0000256" key="7">
    <source>
        <dbReference type="ARBA" id="ARBA00022779"/>
    </source>
</evidence>
<keyword evidence="5 10" id="KW-0145">Chemotaxis</keyword>
<evidence type="ECO:0000256" key="5">
    <source>
        <dbReference type="ARBA" id="ARBA00022500"/>
    </source>
</evidence>
<evidence type="ECO:0000256" key="10">
    <source>
        <dbReference type="RuleBase" id="RU364125"/>
    </source>
</evidence>
<dbReference type="GO" id="GO:0006935">
    <property type="term" value="P:chemotaxis"/>
    <property type="evidence" value="ECO:0007669"/>
    <property type="project" value="UniProtKB-KW"/>
</dbReference>
<evidence type="ECO:0000256" key="3">
    <source>
        <dbReference type="ARBA" id="ARBA00008281"/>
    </source>
</evidence>
<keyword evidence="12" id="KW-1185">Reference proteome</keyword>
<evidence type="ECO:0000256" key="6">
    <source>
        <dbReference type="ARBA" id="ARBA00022692"/>
    </source>
</evidence>
<keyword evidence="11" id="KW-0969">Cilium</keyword>
<dbReference type="InterPro" id="IPR005503">
    <property type="entry name" value="FliL"/>
</dbReference>
<name>A0A7W9S405_9HYPH</name>
<keyword evidence="8 10" id="KW-1133">Transmembrane helix</keyword>
<gene>
    <name evidence="11" type="ORF">HNR59_002984</name>
</gene>
<keyword evidence="10" id="KW-0997">Cell inner membrane</keyword>
<keyword evidence="9 10" id="KW-0472">Membrane</keyword>
<proteinExistence type="inferred from homology"/>
<protein>
    <recommendedName>
        <fullName evidence="10">Flagellar protein FliL</fullName>
    </recommendedName>
</protein>
<comment type="similarity">
    <text evidence="3 10">Belongs to the FliL family.</text>
</comment>
<sequence>MAMADTAPAPTQKGPSIILQIAMLAGLTVAALGIGWGAGVYLKSQQPQAPQPPAAQTASQPAIATSGLKLITQDLPPITTNMAAPMDIWVRMDVSLLIEKELPTETAAIVHQDLLAFMRTLKMHQAEGPSGLQHLKADLRERAMLRTDGRVRDVLIRTLVFE</sequence>
<evidence type="ECO:0000256" key="4">
    <source>
        <dbReference type="ARBA" id="ARBA00022475"/>
    </source>
</evidence>
<evidence type="ECO:0000256" key="8">
    <source>
        <dbReference type="ARBA" id="ARBA00022989"/>
    </source>
</evidence>
<dbReference type="GO" id="GO:0071973">
    <property type="term" value="P:bacterial-type flagellum-dependent cell motility"/>
    <property type="evidence" value="ECO:0007669"/>
    <property type="project" value="InterPro"/>
</dbReference>
<evidence type="ECO:0000256" key="2">
    <source>
        <dbReference type="ARBA" id="ARBA00004162"/>
    </source>
</evidence>
<comment type="caution">
    <text evidence="11">The sequence shown here is derived from an EMBL/GenBank/DDBJ whole genome shotgun (WGS) entry which is preliminary data.</text>
</comment>
<evidence type="ECO:0000313" key="11">
    <source>
        <dbReference type="EMBL" id="MBB6013595.1"/>
    </source>
</evidence>
<dbReference type="GO" id="GO:0005886">
    <property type="term" value="C:plasma membrane"/>
    <property type="evidence" value="ECO:0007669"/>
    <property type="project" value="UniProtKB-SubCell"/>
</dbReference>
<keyword evidence="4" id="KW-1003">Cell membrane</keyword>
<keyword evidence="11" id="KW-0966">Cell projection</keyword>
<dbReference type="AlphaFoldDB" id="A0A7W9S405"/>
<dbReference type="GO" id="GO:0009425">
    <property type="term" value="C:bacterial-type flagellum basal body"/>
    <property type="evidence" value="ECO:0007669"/>
    <property type="project" value="InterPro"/>
</dbReference>
<keyword evidence="11" id="KW-0282">Flagellum</keyword>
<dbReference type="Pfam" id="PF03748">
    <property type="entry name" value="FliL"/>
    <property type="match status" value="1"/>
</dbReference>
<comment type="subcellular location">
    <subcellularLocation>
        <location evidence="10">Cell inner membrane</location>
    </subcellularLocation>
    <subcellularLocation>
        <location evidence="2">Cell membrane</location>
        <topology evidence="2">Single-pass membrane protein</topology>
    </subcellularLocation>
</comment>